<evidence type="ECO:0000256" key="9">
    <source>
        <dbReference type="SAM" id="Phobius"/>
    </source>
</evidence>
<feature type="transmembrane region" description="Helical" evidence="9">
    <location>
        <begin position="357"/>
        <end position="376"/>
    </location>
</feature>
<keyword evidence="7 9" id="KW-1133">Transmembrane helix</keyword>
<reference evidence="10 11" key="1">
    <citation type="submission" date="2011-10" db="EMBL/GenBank/DDBJ databases">
        <title>The Genome Sequence of Fusobacterium sp. 4_1_13.</title>
        <authorList>
            <consortium name="The Broad Institute Genome Sequencing Platform"/>
            <person name="Earl A."/>
            <person name="Ward D."/>
            <person name="Feldgarden M."/>
            <person name="Gevers D."/>
            <person name="Strauss J."/>
            <person name="Ambrose C."/>
            <person name="Allen-Vercoe E."/>
            <person name="Young S.K."/>
            <person name="Zeng Q."/>
            <person name="Gargeya S."/>
            <person name="Fitzgerald M."/>
            <person name="Haas B."/>
            <person name="Abouelleil A."/>
            <person name="Alvarado L."/>
            <person name="Arachchi H.M."/>
            <person name="Berlin A."/>
            <person name="Brown A."/>
            <person name="Chapman S.B."/>
            <person name="Chen Z."/>
            <person name="Dunbar C."/>
            <person name="Freedman E."/>
            <person name="Gearin G."/>
            <person name="Goldberg J."/>
            <person name="Griggs A."/>
            <person name="Gujja S."/>
            <person name="Heiman D."/>
            <person name="Howarth C."/>
            <person name="Larson L."/>
            <person name="Lui A."/>
            <person name="MacDonald P.J."/>
            <person name="Montmayeur A."/>
            <person name="Murphy C."/>
            <person name="Neiman D."/>
            <person name="Pearson M."/>
            <person name="Priest M."/>
            <person name="Roberts A."/>
            <person name="Saif S."/>
            <person name="Shea T."/>
            <person name="Shenoy N."/>
            <person name="Sisk P."/>
            <person name="Stolte C."/>
            <person name="Sykes S."/>
            <person name="Wortman J."/>
            <person name="Nusbaum C."/>
            <person name="Birren B."/>
        </authorList>
    </citation>
    <scope>NUCLEOTIDE SEQUENCE [LARGE SCALE GENOMIC DNA]</scope>
    <source>
        <strain evidence="10 11">4_1_13</strain>
    </source>
</reference>
<dbReference type="eggNOG" id="COG1215">
    <property type="taxonomic scope" value="Bacteria"/>
</dbReference>
<feature type="transmembrane region" description="Helical" evidence="9">
    <location>
        <begin position="285"/>
        <end position="306"/>
    </location>
</feature>
<comment type="subcellular location">
    <subcellularLocation>
        <location evidence="1">Membrane</location>
        <topology evidence="1">Multi-pass membrane protein</topology>
    </subcellularLocation>
</comment>
<evidence type="ECO:0000256" key="5">
    <source>
        <dbReference type="ARBA" id="ARBA00022679"/>
    </source>
</evidence>
<evidence type="ECO:0008006" key="12">
    <source>
        <dbReference type="Google" id="ProtNLM"/>
    </source>
</evidence>
<keyword evidence="6 9" id="KW-0812">Transmembrane</keyword>
<evidence type="ECO:0000256" key="8">
    <source>
        <dbReference type="ARBA" id="ARBA00023136"/>
    </source>
</evidence>
<protein>
    <recommendedName>
        <fullName evidence="12">Ceramide glucosyltransferase</fullName>
    </recommendedName>
</protein>
<gene>
    <name evidence="10" type="ORF">FSCG_01721</name>
</gene>
<dbReference type="GO" id="GO:0006679">
    <property type="term" value="P:glucosylceramide biosynthetic process"/>
    <property type="evidence" value="ECO:0007669"/>
    <property type="project" value="TreeGrafter"/>
</dbReference>
<evidence type="ECO:0000256" key="7">
    <source>
        <dbReference type="ARBA" id="ARBA00022989"/>
    </source>
</evidence>
<evidence type="ECO:0000256" key="6">
    <source>
        <dbReference type="ARBA" id="ARBA00022692"/>
    </source>
</evidence>
<dbReference type="PANTHER" id="PTHR12726:SF0">
    <property type="entry name" value="CERAMIDE GLUCOSYLTRANSFERASE"/>
    <property type="match status" value="1"/>
</dbReference>
<dbReference type="PANTHER" id="PTHR12726">
    <property type="entry name" value="CERAMIDE GLUCOSYLTRANSFERASE"/>
    <property type="match status" value="1"/>
</dbReference>
<evidence type="ECO:0000256" key="2">
    <source>
        <dbReference type="ARBA" id="ARBA00004760"/>
    </source>
</evidence>
<dbReference type="RefSeq" id="WP_032844019.1">
    <property type="nucleotide sequence ID" value="NZ_KQ235738.1"/>
</dbReference>
<evidence type="ECO:0000256" key="1">
    <source>
        <dbReference type="ARBA" id="ARBA00004141"/>
    </source>
</evidence>
<keyword evidence="4" id="KW-0328">Glycosyltransferase</keyword>
<feature type="transmembrane region" description="Helical" evidence="9">
    <location>
        <begin position="312"/>
        <end position="336"/>
    </location>
</feature>
<keyword evidence="5" id="KW-0808">Transferase</keyword>
<evidence type="ECO:0000256" key="4">
    <source>
        <dbReference type="ARBA" id="ARBA00022676"/>
    </source>
</evidence>
<accession>A0A0M1VWG4</accession>
<evidence type="ECO:0000313" key="11">
    <source>
        <dbReference type="Proteomes" id="UP000004925"/>
    </source>
</evidence>
<dbReference type="SUPFAM" id="SSF53448">
    <property type="entry name" value="Nucleotide-diphospho-sugar transferases"/>
    <property type="match status" value="1"/>
</dbReference>
<dbReference type="AlphaFoldDB" id="A0A0M1VWG4"/>
<dbReference type="Proteomes" id="UP000004925">
    <property type="component" value="Unassembled WGS sequence"/>
</dbReference>
<evidence type="ECO:0000313" key="10">
    <source>
        <dbReference type="EMBL" id="EEO41008.2"/>
    </source>
</evidence>
<sequence>MTILFIILLVLTIILLILKLIFTFAYFYKINSLKKTEIDENKYTIVQPILSGDPRLEDDLIANLKNTTDIKFIWLVDKNDKIAIQTVEKILKNKNYSNRIEVYYLDDVPKGVNPKIFKLEQVVNKIKTEYTIILDDDSVIDRKRLDELSIYEKDKTEWIATGIPFNYNIRGFYSKLISAFINSNSIFSYFSLSFLKENKTINGMFYILRTDILKKYSAFENIKYWLCDDLALATYLLSKDVKIIQSTIFCNVRNTVPSFKRYILLMKRWLLFSNVYMKNAFSIKFLFIILLPTLLPTVLLFLSFYLGINYLVIVLNLFIVKVALFYIIRLFIYQGVREEKTAKKSDFIVFSPQTKELLYELLSEFLLPFMLIFTLLTPPVIIWRNKKIRVKDGKIHYEI</sequence>
<dbReference type="EMBL" id="ACDE02000023">
    <property type="protein sequence ID" value="EEO41008.2"/>
    <property type="molecule type" value="Genomic_DNA"/>
</dbReference>
<dbReference type="GO" id="GO:0016020">
    <property type="term" value="C:membrane"/>
    <property type="evidence" value="ECO:0007669"/>
    <property type="project" value="UniProtKB-SubCell"/>
</dbReference>
<evidence type="ECO:0000256" key="3">
    <source>
        <dbReference type="ARBA" id="ARBA00004991"/>
    </source>
</evidence>
<dbReference type="Pfam" id="PF13506">
    <property type="entry name" value="Glyco_transf_21"/>
    <property type="match status" value="1"/>
</dbReference>
<dbReference type="InterPro" id="IPR025993">
    <property type="entry name" value="Ceramide_glucosylTrfase"/>
</dbReference>
<dbReference type="InterPro" id="IPR029044">
    <property type="entry name" value="Nucleotide-diphossugar_trans"/>
</dbReference>
<proteinExistence type="predicted"/>
<name>A0A0M1VWG4_FUSVC</name>
<comment type="pathway">
    <text evidence="3">Sphingolipid metabolism.</text>
</comment>
<organism evidence="10 11">
    <name type="scientific">Fusobacterium vincentii 4_1_13</name>
    <dbReference type="NCBI Taxonomy" id="469606"/>
    <lineage>
        <taxon>Bacteria</taxon>
        <taxon>Fusobacteriati</taxon>
        <taxon>Fusobacteriota</taxon>
        <taxon>Fusobacteriia</taxon>
        <taxon>Fusobacteriales</taxon>
        <taxon>Fusobacteriaceae</taxon>
        <taxon>Fusobacterium</taxon>
    </lineage>
</organism>
<feature type="transmembrane region" description="Helical" evidence="9">
    <location>
        <begin position="6"/>
        <end position="28"/>
    </location>
</feature>
<keyword evidence="8 9" id="KW-0472">Membrane</keyword>
<comment type="caution">
    <text evidence="10">The sequence shown here is derived from an EMBL/GenBank/DDBJ whole genome shotgun (WGS) entry which is preliminary data.</text>
</comment>
<comment type="pathway">
    <text evidence="2">Lipid metabolism; sphingolipid metabolism.</text>
</comment>
<dbReference type="GO" id="GO:0008120">
    <property type="term" value="F:ceramide glucosyltransferase activity"/>
    <property type="evidence" value="ECO:0007669"/>
    <property type="project" value="TreeGrafter"/>
</dbReference>